<accession>A0A9C6XSB7</accession>
<gene>
    <name evidence="5" type="primary">LOC127750856</name>
</gene>
<evidence type="ECO:0000256" key="1">
    <source>
        <dbReference type="ARBA" id="ARBA00022460"/>
    </source>
</evidence>
<evidence type="ECO:0000256" key="2">
    <source>
        <dbReference type="PROSITE-ProRule" id="PRU00497"/>
    </source>
</evidence>
<dbReference type="GO" id="GO:0042302">
    <property type="term" value="F:structural constituent of cuticle"/>
    <property type="evidence" value="ECO:0007669"/>
    <property type="project" value="UniProtKB-UniRule"/>
</dbReference>
<feature type="compositionally biased region" description="Pro residues" evidence="3">
    <location>
        <begin position="32"/>
        <end position="44"/>
    </location>
</feature>
<dbReference type="Pfam" id="PF00379">
    <property type="entry name" value="Chitin_bind_4"/>
    <property type="match status" value="1"/>
</dbReference>
<dbReference type="PROSITE" id="PS00233">
    <property type="entry name" value="CHIT_BIND_RR_1"/>
    <property type="match status" value="1"/>
</dbReference>
<sequence length="234" mass="24568">MTYQPVSTRVISAGLDLPDITKGTKPAAKAPAPTPTPAATPKPVAPSILSGIMGCASCVIPDTPTSQNGPASSTGSTGNNGQSPFSRPPSAFGGPGSPAAPSGALGSSTTPADKPSYTQVDNGHSNFKVGGFSPDEMLALLYRFNYTLGFHGHQEVGDRAGHKQGGYHFNGRDGLERRVKYTANEFGYQPNITLHELQAEETPRADTEKKPEFGLKGYEFVWFNDKKKAASLAG</sequence>
<feature type="region of interest" description="Disordered" evidence="3">
    <location>
        <begin position="63"/>
        <end position="121"/>
    </location>
</feature>
<organism evidence="4 5">
    <name type="scientific">Frankliniella occidentalis</name>
    <name type="common">Western flower thrips</name>
    <name type="synonym">Euthrips occidentalis</name>
    <dbReference type="NCBI Taxonomy" id="133901"/>
    <lineage>
        <taxon>Eukaryota</taxon>
        <taxon>Metazoa</taxon>
        <taxon>Ecdysozoa</taxon>
        <taxon>Arthropoda</taxon>
        <taxon>Hexapoda</taxon>
        <taxon>Insecta</taxon>
        <taxon>Pterygota</taxon>
        <taxon>Neoptera</taxon>
        <taxon>Paraneoptera</taxon>
        <taxon>Thysanoptera</taxon>
        <taxon>Terebrantia</taxon>
        <taxon>Thripoidea</taxon>
        <taxon>Thripidae</taxon>
        <taxon>Frankliniella</taxon>
    </lineage>
</organism>
<dbReference type="Proteomes" id="UP000504606">
    <property type="component" value="Unplaced"/>
</dbReference>
<feature type="compositionally biased region" description="Low complexity" evidence="3">
    <location>
        <begin position="21"/>
        <end position="31"/>
    </location>
</feature>
<dbReference type="AlphaFoldDB" id="A0A9C6XSB7"/>
<dbReference type="InterPro" id="IPR031311">
    <property type="entry name" value="CHIT_BIND_RR_consensus"/>
</dbReference>
<name>A0A9C6XSB7_FRAOC</name>
<feature type="region of interest" description="Disordered" evidence="3">
    <location>
        <begin position="17"/>
        <end position="45"/>
    </location>
</feature>
<evidence type="ECO:0000256" key="3">
    <source>
        <dbReference type="SAM" id="MobiDB-lite"/>
    </source>
</evidence>
<keyword evidence="4" id="KW-1185">Reference proteome</keyword>
<dbReference type="KEGG" id="foc:127750856"/>
<evidence type="ECO:0000313" key="4">
    <source>
        <dbReference type="Proteomes" id="UP000504606"/>
    </source>
</evidence>
<evidence type="ECO:0000313" key="5">
    <source>
        <dbReference type="RefSeq" id="XP_052129419.1"/>
    </source>
</evidence>
<feature type="compositionally biased region" description="Low complexity" evidence="3">
    <location>
        <begin position="72"/>
        <end position="108"/>
    </location>
</feature>
<dbReference type="InterPro" id="IPR000618">
    <property type="entry name" value="Insect_cuticle"/>
</dbReference>
<dbReference type="OrthoDB" id="6362401at2759"/>
<proteinExistence type="predicted"/>
<reference evidence="5" key="1">
    <citation type="submission" date="2025-08" db="UniProtKB">
        <authorList>
            <consortium name="RefSeq"/>
        </authorList>
    </citation>
    <scope>IDENTIFICATION</scope>
    <source>
        <tissue evidence="5">Whole organism</tissue>
    </source>
</reference>
<dbReference type="PROSITE" id="PS51155">
    <property type="entry name" value="CHIT_BIND_RR_2"/>
    <property type="match status" value="1"/>
</dbReference>
<protein>
    <submittedName>
        <fullName evidence="5">Protein lethal(3)malignant blood neoplasm 1-like</fullName>
    </submittedName>
</protein>
<dbReference type="GeneID" id="127750856"/>
<dbReference type="RefSeq" id="XP_052129419.1">
    <property type="nucleotide sequence ID" value="XM_052273459.1"/>
</dbReference>
<keyword evidence="1 2" id="KW-0193">Cuticle</keyword>